<feature type="transmembrane region" description="Helical" evidence="1">
    <location>
        <begin position="6"/>
        <end position="24"/>
    </location>
</feature>
<dbReference type="OrthoDB" id="5782056at2"/>
<feature type="domain" description="NERD" evidence="2">
    <location>
        <begin position="31"/>
        <end position="148"/>
    </location>
</feature>
<dbReference type="PROSITE" id="PS50965">
    <property type="entry name" value="NERD"/>
    <property type="match status" value="1"/>
</dbReference>
<evidence type="ECO:0000256" key="1">
    <source>
        <dbReference type="SAM" id="Phobius"/>
    </source>
</evidence>
<name>A0A2S7TXD3_9BACT</name>
<dbReference type="EMBL" id="MQWA01000001">
    <property type="protein sequence ID" value="PQJ27416.1"/>
    <property type="molecule type" value="Genomic_DNA"/>
</dbReference>
<gene>
    <name evidence="3" type="ORF">BSZ32_02165</name>
</gene>
<dbReference type="Pfam" id="PF08378">
    <property type="entry name" value="NERD"/>
    <property type="match status" value="1"/>
</dbReference>
<evidence type="ECO:0000313" key="3">
    <source>
        <dbReference type="EMBL" id="PQJ27416.1"/>
    </source>
</evidence>
<keyword evidence="1" id="KW-0812">Transmembrane</keyword>
<dbReference type="RefSeq" id="WP_105041901.1">
    <property type="nucleotide sequence ID" value="NZ_MQWA01000001.1"/>
</dbReference>
<protein>
    <recommendedName>
        <fullName evidence="2">NERD domain-containing protein</fullName>
    </recommendedName>
</protein>
<accession>A0A2S7TXD3</accession>
<dbReference type="Proteomes" id="UP000239907">
    <property type="component" value="Unassembled WGS sequence"/>
</dbReference>
<sequence>MAYLILALIILIPLIIFGTGFYYGNRRKSWHENQGEGAVRQLLTEYCEASTSHFLNNVTLDYKDGTTQIDHILITENGILVIETKHYTGWLFAHERQPQWTQVIYKLKYKFLNPILQNQKHLKAVRHLLDFLPSDEIQGLVVFSGDAQFKTEIPRNVIHIEDLSSYVDDFRCGSLSLNRVQFCVGRLECKRLELTSQTDVEHQAYLERKFGETHD</sequence>
<organism evidence="3 4">
    <name type="scientific">Rubritalea profundi</name>
    <dbReference type="NCBI Taxonomy" id="1658618"/>
    <lineage>
        <taxon>Bacteria</taxon>
        <taxon>Pseudomonadati</taxon>
        <taxon>Verrucomicrobiota</taxon>
        <taxon>Verrucomicrobiia</taxon>
        <taxon>Verrucomicrobiales</taxon>
        <taxon>Rubritaleaceae</taxon>
        <taxon>Rubritalea</taxon>
    </lineage>
</organism>
<keyword evidence="1" id="KW-1133">Transmembrane helix</keyword>
<proteinExistence type="predicted"/>
<reference evidence="3 4" key="1">
    <citation type="submission" date="2016-12" db="EMBL/GenBank/DDBJ databases">
        <title>Study of bacterial adaptation to deep sea.</title>
        <authorList>
            <person name="Song J."/>
            <person name="Yoshizawa S."/>
            <person name="Kogure K."/>
        </authorList>
    </citation>
    <scope>NUCLEOTIDE SEQUENCE [LARGE SCALE GENOMIC DNA]</scope>
    <source>
        <strain evidence="3 4">SAORIC-165</strain>
    </source>
</reference>
<keyword evidence="1" id="KW-0472">Membrane</keyword>
<evidence type="ECO:0000259" key="2">
    <source>
        <dbReference type="PROSITE" id="PS50965"/>
    </source>
</evidence>
<comment type="caution">
    <text evidence="3">The sequence shown here is derived from an EMBL/GenBank/DDBJ whole genome shotgun (WGS) entry which is preliminary data.</text>
</comment>
<dbReference type="AlphaFoldDB" id="A0A2S7TXD3"/>
<dbReference type="InterPro" id="IPR011528">
    <property type="entry name" value="NERD"/>
</dbReference>
<keyword evidence="4" id="KW-1185">Reference proteome</keyword>
<evidence type="ECO:0000313" key="4">
    <source>
        <dbReference type="Proteomes" id="UP000239907"/>
    </source>
</evidence>